<accession>G9ESX1</accession>
<dbReference type="Proteomes" id="UP000002770">
    <property type="component" value="Unassembled WGS sequence"/>
</dbReference>
<dbReference type="EMBL" id="JH413847">
    <property type="protein sequence ID" value="EHL29438.1"/>
    <property type="molecule type" value="Genomic_DNA"/>
</dbReference>
<protein>
    <submittedName>
        <fullName evidence="1">Uncharacterized protein</fullName>
    </submittedName>
</protein>
<proteinExistence type="predicted"/>
<reference evidence="1 2" key="1">
    <citation type="journal article" date="2011" name="BMC Genomics">
        <title>Insight into cross-talk between intra-amoebal pathogens.</title>
        <authorList>
            <person name="Gimenez G."/>
            <person name="Bertelli C."/>
            <person name="Moliner C."/>
            <person name="Robert C."/>
            <person name="Raoult D."/>
            <person name="Fournier P.E."/>
            <person name="Greub G."/>
        </authorList>
    </citation>
    <scope>NUCLEOTIDE SEQUENCE [LARGE SCALE GENOMIC DNA]</scope>
    <source>
        <strain evidence="1 2">LLAP12</strain>
    </source>
</reference>
<sequence length="38" mass="4317">MAKFFNGLLIQLNQVENQSSFALEEAINSEEDQYAPNL</sequence>
<evidence type="ECO:0000313" key="1">
    <source>
        <dbReference type="EMBL" id="EHL29438.1"/>
    </source>
</evidence>
<dbReference type="InParanoid" id="G9ESX1"/>
<gene>
    <name evidence="1" type="ORF">LDG_8398</name>
</gene>
<name>G9ESX1_9GAMM</name>
<dbReference type="HOGENOM" id="CLU_3329491_0_0_6"/>
<evidence type="ECO:0000313" key="2">
    <source>
        <dbReference type="Proteomes" id="UP000002770"/>
    </source>
</evidence>
<organism evidence="1 2">
    <name type="scientific">Legionella drancourtii LLAP12</name>
    <dbReference type="NCBI Taxonomy" id="658187"/>
    <lineage>
        <taxon>Bacteria</taxon>
        <taxon>Pseudomonadati</taxon>
        <taxon>Pseudomonadota</taxon>
        <taxon>Gammaproteobacteria</taxon>
        <taxon>Legionellales</taxon>
        <taxon>Legionellaceae</taxon>
        <taxon>Legionella</taxon>
    </lineage>
</organism>
<dbReference type="AlphaFoldDB" id="G9ESX1"/>
<keyword evidence="2" id="KW-1185">Reference proteome</keyword>